<dbReference type="PANTHER" id="PTHR30461:SF2">
    <property type="entry name" value="SERINE RECOMBINASE PINE-RELATED"/>
    <property type="match status" value="1"/>
</dbReference>
<dbReference type="Gene3D" id="3.40.50.1390">
    <property type="entry name" value="Resolvase, N-terminal catalytic domain"/>
    <property type="match status" value="1"/>
</dbReference>
<protein>
    <submittedName>
        <fullName evidence="4">Resolvase-like</fullName>
    </submittedName>
</protein>
<dbReference type="GO" id="GO:0003677">
    <property type="term" value="F:DNA binding"/>
    <property type="evidence" value="ECO:0007669"/>
    <property type="project" value="UniProtKB-KW"/>
</dbReference>
<dbReference type="Pfam" id="PF07508">
    <property type="entry name" value="Recombinase"/>
    <property type="match status" value="1"/>
</dbReference>
<proteinExistence type="predicted"/>
<dbReference type="Proteomes" id="UP000245698">
    <property type="component" value="Unassembled WGS sequence"/>
</dbReference>
<dbReference type="InterPro" id="IPR006119">
    <property type="entry name" value="Resolv_N"/>
</dbReference>
<dbReference type="InterPro" id="IPR011109">
    <property type="entry name" value="DNA_bind_recombinase_dom"/>
</dbReference>
<evidence type="ECO:0000313" key="4">
    <source>
        <dbReference type="EMBL" id="SJM33246.1"/>
    </source>
</evidence>
<dbReference type="GO" id="GO:0000150">
    <property type="term" value="F:DNA strand exchange activity"/>
    <property type="evidence" value="ECO:0007669"/>
    <property type="project" value="InterPro"/>
</dbReference>
<dbReference type="SUPFAM" id="SSF53041">
    <property type="entry name" value="Resolvase-like"/>
    <property type="match status" value="1"/>
</dbReference>
<dbReference type="CDD" id="cd00338">
    <property type="entry name" value="Ser_Recombinase"/>
    <property type="match status" value="1"/>
</dbReference>
<dbReference type="SMART" id="SM00857">
    <property type="entry name" value="Resolvase"/>
    <property type="match status" value="1"/>
</dbReference>
<evidence type="ECO:0000256" key="1">
    <source>
        <dbReference type="ARBA" id="ARBA00023125"/>
    </source>
</evidence>
<keyword evidence="2" id="KW-0233">DNA recombination</keyword>
<dbReference type="PANTHER" id="PTHR30461">
    <property type="entry name" value="DNA-INVERTASE FROM LAMBDOID PROPHAGE"/>
    <property type="match status" value="1"/>
</dbReference>
<evidence type="ECO:0000259" key="3">
    <source>
        <dbReference type="PROSITE" id="PS51736"/>
    </source>
</evidence>
<dbReference type="RefSeq" id="WP_123150010.1">
    <property type="nucleotide sequence ID" value="NZ_FUIG01000042.1"/>
</dbReference>
<evidence type="ECO:0000256" key="2">
    <source>
        <dbReference type="ARBA" id="ARBA00023172"/>
    </source>
</evidence>
<dbReference type="InterPro" id="IPR036162">
    <property type="entry name" value="Resolvase-like_N_sf"/>
</dbReference>
<dbReference type="Pfam" id="PF00239">
    <property type="entry name" value="Resolvase"/>
    <property type="match status" value="1"/>
</dbReference>
<name>A0A2P9AQ62_9HYPH</name>
<reference evidence="5" key="1">
    <citation type="submission" date="2016-12" db="EMBL/GenBank/DDBJ databases">
        <authorList>
            <person name="Brunel B."/>
        </authorList>
    </citation>
    <scope>NUCLEOTIDE SEQUENCE [LARGE SCALE GENOMIC DNA]</scope>
</reference>
<dbReference type="PROSITE" id="PS51736">
    <property type="entry name" value="RECOMBINASES_3"/>
    <property type="match status" value="1"/>
</dbReference>
<gene>
    <name evidence="4" type="ORF">BQ8482_340142</name>
</gene>
<sequence length="228" mass="24863">MTRAVAYYRVSTQRQGRSGLGIEAQRAAVARFAEAEGMIILQEFTEIETGKGADALDRRPQLNAALALARQTKCPVVVAKLDRLSRDVAFIAGLMVQRVPFIVAELGADADPFMLHLYAALAEKERRLISERTKAALASRRTSIKLGNPTNTAEAAAKGRKMSIEEADRFAQTVLPIIASIQRSGITSLRGLAIALNNRGVRTARNGQWQVSNVRNILARQISANLLL</sequence>
<dbReference type="InterPro" id="IPR050639">
    <property type="entry name" value="SSR_resolvase"/>
</dbReference>
<keyword evidence="5" id="KW-1185">Reference proteome</keyword>
<feature type="domain" description="Resolvase/invertase-type recombinase catalytic" evidence="3">
    <location>
        <begin position="3"/>
        <end position="161"/>
    </location>
</feature>
<keyword evidence="1" id="KW-0238">DNA-binding</keyword>
<dbReference type="AlphaFoldDB" id="A0A2P9AQ62"/>
<evidence type="ECO:0000313" key="5">
    <source>
        <dbReference type="Proteomes" id="UP000245698"/>
    </source>
</evidence>
<organism evidence="4 5">
    <name type="scientific">Mesorhizobium delmotii</name>
    <dbReference type="NCBI Taxonomy" id="1631247"/>
    <lineage>
        <taxon>Bacteria</taxon>
        <taxon>Pseudomonadati</taxon>
        <taxon>Pseudomonadota</taxon>
        <taxon>Alphaproteobacteria</taxon>
        <taxon>Hyphomicrobiales</taxon>
        <taxon>Phyllobacteriaceae</taxon>
        <taxon>Mesorhizobium</taxon>
    </lineage>
</organism>
<dbReference type="EMBL" id="FUIG01000042">
    <property type="protein sequence ID" value="SJM33246.1"/>
    <property type="molecule type" value="Genomic_DNA"/>
</dbReference>
<accession>A0A2P9AQ62</accession>